<evidence type="ECO:0000256" key="8">
    <source>
        <dbReference type="ARBA" id="ARBA00022777"/>
    </source>
</evidence>
<feature type="domain" description="HAMP" evidence="13">
    <location>
        <begin position="241"/>
        <end position="293"/>
    </location>
</feature>
<protein>
    <recommendedName>
        <fullName evidence="3">histidine kinase</fullName>
        <ecNumber evidence="3">2.7.13.3</ecNumber>
    </recommendedName>
</protein>
<keyword evidence="12" id="KW-0812">Transmembrane</keyword>
<evidence type="ECO:0000256" key="4">
    <source>
        <dbReference type="ARBA" id="ARBA00022475"/>
    </source>
</evidence>
<evidence type="ECO:0000256" key="7">
    <source>
        <dbReference type="ARBA" id="ARBA00022741"/>
    </source>
</evidence>
<dbReference type="KEGG" id="tog:HNI00_01480"/>
<dbReference type="PANTHER" id="PTHR45528">
    <property type="entry name" value="SENSOR HISTIDINE KINASE CPXA"/>
    <property type="match status" value="1"/>
</dbReference>
<proteinExistence type="predicted"/>
<keyword evidence="5" id="KW-0597">Phosphoprotein</keyword>
<evidence type="ECO:0000256" key="1">
    <source>
        <dbReference type="ARBA" id="ARBA00000085"/>
    </source>
</evidence>
<evidence type="ECO:0000256" key="9">
    <source>
        <dbReference type="ARBA" id="ARBA00022840"/>
    </source>
</evidence>
<dbReference type="InterPro" id="IPR050398">
    <property type="entry name" value="HssS/ArlS-like"/>
</dbReference>
<feature type="transmembrane region" description="Helical" evidence="12">
    <location>
        <begin position="217"/>
        <end position="239"/>
    </location>
</feature>
<evidence type="ECO:0000256" key="3">
    <source>
        <dbReference type="ARBA" id="ARBA00012438"/>
    </source>
</evidence>
<evidence type="ECO:0000256" key="11">
    <source>
        <dbReference type="ARBA" id="ARBA00023136"/>
    </source>
</evidence>
<dbReference type="GO" id="GO:0005524">
    <property type="term" value="F:ATP binding"/>
    <property type="evidence" value="ECO:0007669"/>
    <property type="project" value="UniProtKB-KW"/>
</dbReference>
<dbReference type="SMART" id="SM00304">
    <property type="entry name" value="HAMP"/>
    <property type="match status" value="1"/>
</dbReference>
<dbReference type="InterPro" id="IPR021796">
    <property type="entry name" value="Tll0287-like_dom"/>
</dbReference>
<dbReference type="EC" id="2.7.13.3" evidence="3"/>
<keyword evidence="8" id="KW-0418">Kinase</keyword>
<dbReference type="GO" id="GO:0004673">
    <property type="term" value="F:protein histidine kinase activity"/>
    <property type="evidence" value="ECO:0007669"/>
    <property type="project" value="UniProtKB-EC"/>
</dbReference>
<dbReference type="EMBL" id="CP053540">
    <property type="protein sequence ID" value="WOB41983.1"/>
    <property type="molecule type" value="Genomic_DNA"/>
</dbReference>
<keyword evidence="7" id="KW-0547">Nucleotide-binding</keyword>
<keyword evidence="11 12" id="KW-0472">Membrane</keyword>
<dbReference type="CDD" id="cd06225">
    <property type="entry name" value="HAMP"/>
    <property type="match status" value="1"/>
</dbReference>
<name>A0AA97BNK8_9CYAN</name>
<keyword evidence="4" id="KW-1003">Cell membrane</keyword>
<dbReference type="Pfam" id="PF00672">
    <property type="entry name" value="HAMP"/>
    <property type="match status" value="1"/>
</dbReference>
<dbReference type="SUPFAM" id="SSF158472">
    <property type="entry name" value="HAMP domain-like"/>
    <property type="match status" value="1"/>
</dbReference>
<dbReference type="AlphaFoldDB" id="A0AA97BNK8"/>
<dbReference type="InterPro" id="IPR003660">
    <property type="entry name" value="HAMP_dom"/>
</dbReference>
<evidence type="ECO:0000256" key="5">
    <source>
        <dbReference type="ARBA" id="ARBA00022553"/>
    </source>
</evidence>
<organism evidence="14">
    <name type="scientific">Thermoleptolyngbya oregonensis NK1-22</name>
    <dbReference type="NCBI Taxonomy" id="2547457"/>
    <lineage>
        <taxon>Bacteria</taxon>
        <taxon>Bacillati</taxon>
        <taxon>Cyanobacteriota</taxon>
        <taxon>Cyanophyceae</taxon>
        <taxon>Oculatellales</taxon>
        <taxon>Oculatellaceae</taxon>
        <taxon>Thermoleptolyngbya</taxon>
    </lineage>
</organism>
<evidence type="ECO:0000256" key="6">
    <source>
        <dbReference type="ARBA" id="ARBA00022679"/>
    </source>
</evidence>
<dbReference type="GO" id="GO:0000160">
    <property type="term" value="P:phosphorelay signal transduction system"/>
    <property type="evidence" value="ECO:0007669"/>
    <property type="project" value="UniProtKB-KW"/>
</dbReference>
<gene>
    <name evidence="14" type="ORF">HNI00_01480</name>
</gene>
<sequence>MLQNLNLSRKFNLLLLLVFLGAIALSGLAFSRILNRDAEQAVVGKANILMQTMLAVRDYTSEQINPELAPRLETEAEFLPQTVPGYSAREVFENLRKSPEYTDFFYKEATLNPTNLRDKADTFEASIVEQFRSNANLKELSGYRQSPAGRLYYTAKPIAITKESCLRCHSTPEAAPKSQLTTYGRENGFGWQLNEIVGAQMISVPASGVIDSARRAFLLFMGIVTGAFLLVMSLLNWLLRRAVINPIKGMATVANEISLGNMDADFQQKSNDEIGKLAAAFNRMKTSLSMAMEMLGQRE</sequence>
<keyword evidence="6" id="KW-0808">Transferase</keyword>
<evidence type="ECO:0000313" key="14">
    <source>
        <dbReference type="EMBL" id="WOB41983.1"/>
    </source>
</evidence>
<keyword evidence="12" id="KW-1133">Transmembrane helix</keyword>
<evidence type="ECO:0000256" key="2">
    <source>
        <dbReference type="ARBA" id="ARBA00004651"/>
    </source>
</evidence>
<comment type="catalytic activity">
    <reaction evidence="1">
        <text>ATP + protein L-histidine = ADP + protein N-phospho-L-histidine.</text>
        <dbReference type="EC" id="2.7.13.3"/>
    </reaction>
</comment>
<dbReference type="Gene3D" id="6.10.340.10">
    <property type="match status" value="1"/>
</dbReference>
<evidence type="ECO:0000256" key="12">
    <source>
        <dbReference type="SAM" id="Phobius"/>
    </source>
</evidence>
<dbReference type="PANTHER" id="PTHR45528:SF1">
    <property type="entry name" value="SENSOR HISTIDINE KINASE CPXA"/>
    <property type="match status" value="1"/>
</dbReference>
<reference evidence="14" key="1">
    <citation type="submission" date="2020-05" db="EMBL/GenBank/DDBJ databases">
        <authorList>
            <person name="Zhu T."/>
            <person name="Keshari N."/>
            <person name="Lu X."/>
        </authorList>
    </citation>
    <scope>NUCLEOTIDE SEQUENCE</scope>
    <source>
        <strain evidence="14">NK1-22</strain>
    </source>
</reference>
<keyword evidence="9" id="KW-0067">ATP-binding</keyword>
<dbReference type="RefSeq" id="WP_316790047.1">
    <property type="nucleotide sequence ID" value="NZ_CP053540.1"/>
</dbReference>
<evidence type="ECO:0000259" key="13">
    <source>
        <dbReference type="PROSITE" id="PS50885"/>
    </source>
</evidence>
<dbReference type="Pfam" id="PF11845">
    <property type="entry name" value="Tll0287-like"/>
    <property type="match status" value="1"/>
</dbReference>
<keyword evidence="10" id="KW-0902">Two-component regulatory system</keyword>
<evidence type="ECO:0000256" key="10">
    <source>
        <dbReference type="ARBA" id="ARBA00023012"/>
    </source>
</evidence>
<dbReference type="PROSITE" id="PS50885">
    <property type="entry name" value="HAMP"/>
    <property type="match status" value="1"/>
</dbReference>
<comment type="subcellular location">
    <subcellularLocation>
        <location evidence="2">Cell membrane</location>
        <topology evidence="2">Multi-pass membrane protein</topology>
    </subcellularLocation>
</comment>
<accession>A0AA97BNK8</accession>
<dbReference type="GO" id="GO:0005886">
    <property type="term" value="C:plasma membrane"/>
    <property type="evidence" value="ECO:0007669"/>
    <property type="project" value="UniProtKB-SubCell"/>
</dbReference>